<evidence type="ECO:0000313" key="5">
    <source>
        <dbReference type="EMBL" id="TSC65151.1"/>
    </source>
</evidence>
<dbReference type="InterPro" id="IPR035979">
    <property type="entry name" value="RBD_domain_sf"/>
</dbReference>
<reference evidence="5 6" key="1">
    <citation type="submission" date="2017-07" db="EMBL/GenBank/DDBJ databases">
        <title>Mechanisms for carbon and nitrogen cycling indicate functional differentiation within the Candidate Phyla Radiation.</title>
        <authorList>
            <person name="Danczak R.E."/>
            <person name="Johnston M.D."/>
            <person name="Kenah C."/>
            <person name="Slattery M."/>
            <person name="Wrighton K.C."/>
            <person name="Wilkins M.J."/>
        </authorList>
    </citation>
    <scope>NUCLEOTIDE SEQUENCE [LARGE SCALE GENOMIC DNA]</scope>
    <source>
        <strain evidence="5">Gr01-1014_77</strain>
    </source>
</reference>
<evidence type="ECO:0000256" key="3">
    <source>
        <dbReference type="SAM" id="MobiDB-lite"/>
    </source>
</evidence>
<dbReference type="EMBL" id="VMFF01000065">
    <property type="protein sequence ID" value="TSC65151.1"/>
    <property type="molecule type" value="Genomic_DNA"/>
</dbReference>
<evidence type="ECO:0000259" key="4">
    <source>
        <dbReference type="PROSITE" id="PS50102"/>
    </source>
</evidence>
<dbReference type="PANTHER" id="PTHR48025:SF1">
    <property type="entry name" value="RRM DOMAIN-CONTAINING PROTEIN"/>
    <property type="match status" value="1"/>
</dbReference>
<dbReference type="Pfam" id="PF00076">
    <property type="entry name" value="RRM_1"/>
    <property type="match status" value="1"/>
</dbReference>
<protein>
    <recommendedName>
        <fullName evidence="4">RRM domain-containing protein</fullName>
    </recommendedName>
</protein>
<keyword evidence="2" id="KW-0694">RNA-binding</keyword>
<keyword evidence="1" id="KW-0677">Repeat</keyword>
<dbReference type="Proteomes" id="UP000319613">
    <property type="component" value="Unassembled WGS sequence"/>
</dbReference>
<dbReference type="AlphaFoldDB" id="A0A554J9V6"/>
<feature type="region of interest" description="Disordered" evidence="3">
    <location>
        <begin position="82"/>
        <end position="113"/>
    </location>
</feature>
<feature type="domain" description="RRM" evidence="4">
    <location>
        <begin position="8"/>
        <end position="85"/>
    </location>
</feature>
<dbReference type="SUPFAM" id="SSF54928">
    <property type="entry name" value="RNA-binding domain, RBD"/>
    <property type="match status" value="1"/>
</dbReference>
<evidence type="ECO:0000256" key="1">
    <source>
        <dbReference type="ARBA" id="ARBA00022737"/>
    </source>
</evidence>
<sequence>MCERPRMAKLFVGGLPWATTSDELNQLFSQAGAVTSATVIQDRMTGRSKGFGFVEMSDEDSQKAIEMYNGQDYGGRKLVVNEARPMTERPKRSFGDRGGRGGNGGFGGRRDSY</sequence>
<dbReference type="PANTHER" id="PTHR48025">
    <property type="entry name" value="OS02G0815200 PROTEIN"/>
    <property type="match status" value="1"/>
</dbReference>
<organism evidence="5 6">
    <name type="scientific">Candidatus Doudnabacteria bacterium Gr01-1014_77</name>
    <dbReference type="NCBI Taxonomy" id="2017133"/>
    <lineage>
        <taxon>Bacteria</taxon>
        <taxon>Candidatus Doudnaibacteriota</taxon>
    </lineage>
</organism>
<gene>
    <name evidence="5" type="ORF">G01um101477_601</name>
</gene>
<name>A0A554J9V6_9BACT</name>
<dbReference type="SMART" id="SM00360">
    <property type="entry name" value="RRM"/>
    <property type="match status" value="1"/>
</dbReference>
<dbReference type="Gene3D" id="3.30.70.330">
    <property type="match status" value="1"/>
</dbReference>
<dbReference type="InterPro" id="IPR012677">
    <property type="entry name" value="Nucleotide-bd_a/b_plait_sf"/>
</dbReference>
<comment type="caution">
    <text evidence="5">The sequence shown here is derived from an EMBL/GenBank/DDBJ whole genome shotgun (WGS) entry which is preliminary data.</text>
</comment>
<feature type="compositionally biased region" description="Basic and acidic residues" evidence="3">
    <location>
        <begin position="85"/>
        <end position="99"/>
    </location>
</feature>
<dbReference type="CDD" id="cd21608">
    <property type="entry name" value="RRM2_NsCP33_like"/>
    <property type="match status" value="1"/>
</dbReference>
<evidence type="ECO:0000313" key="6">
    <source>
        <dbReference type="Proteomes" id="UP000319613"/>
    </source>
</evidence>
<dbReference type="InterPro" id="IPR048289">
    <property type="entry name" value="RRM2_NsCP33-like"/>
</dbReference>
<dbReference type="InterPro" id="IPR050502">
    <property type="entry name" value="Euk_RNA-bind_prot"/>
</dbReference>
<proteinExistence type="predicted"/>
<dbReference type="GO" id="GO:0003729">
    <property type="term" value="F:mRNA binding"/>
    <property type="evidence" value="ECO:0007669"/>
    <property type="project" value="TreeGrafter"/>
</dbReference>
<evidence type="ECO:0000256" key="2">
    <source>
        <dbReference type="ARBA" id="ARBA00022884"/>
    </source>
</evidence>
<dbReference type="PROSITE" id="PS50102">
    <property type="entry name" value="RRM"/>
    <property type="match status" value="1"/>
</dbReference>
<dbReference type="InterPro" id="IPR000504">
    <property type="entry name" value="RRM_dom"/>
</dbReference>
<accession>A0A554J9V6</accession>